<dbReference type="InterPro" id="IPR024521">
    <property type="entry name" value="ArsS-like_C"/>
</dbReference>
<dbReference type="InterPro" id="IPR013785">
    <property type="entry name" value="Aldolase_TIM"/>
</dbReference>
<dbReference type="NCBIfam" id="TIGR04167">
    <property type="entry name" value="rSAM_SeCys"/>
    <property type="match status" value="1"/>
</dbReference>
<dbReference type="Gene3D" id="3.20.20.70">
    <property type="entry name" value="Aldolase class I"/>
    <property type="match status" value="1"/>
</dbReference>
<dbReference type="PANTHER" id="PTHR43728">
    <property type="entry name" value="SLR0304 PROTEIN"/>
    <property type="match status" value="1"/>
</dbReference>
<dbReference type="OrthoDB" id="9810775at2"/>
<dbReference type="SFLD" id="SFLDS00029">
    <property type="entry name" value="Radical_SAM"/>
    <property type="match status" value="1"/>
</dbReference>
<proteinExistence type="predicted"/>
<keyword evidence="9" id="KW-1185">Reference proteome</keyword>
<reference evidence="8 9" key="1">
    <citation type="submission" date="2019-06" db="EMBL/GenBank/DDBJ databases">
        <title>Whole genome sequence for Cellvibrionaceae sp. R142.</title>
        <authorList>
            <person name="Wang G."/>
        </authorList>
    </citation>
    <scope>NUCLEOTIDE SEQUENCE [LARGE SCALE GENOMIC DNA]</scope>
    <source>
        <strain evidence="8 9">R142</strain>
    </source>
</reference>
<evidence type="ECO:0000313" key="8">
    <source>
        <dbReference type="EMBL" id="TQV84121.1"/>
    </source>
</evidence>
<evidence type="ECO:0000256" key="1">
    <source>
        <dbReference type="ARBA" id="ARBA00001966"/>
    </source>
</evidence>
<comment type="caution">
    <text evidence="8">The sequence shown here is derived from an EMBL/GenBank/DDBJ whole genome shotgun (WGS) entry which is preliminary data.</text>
</comment>
<dbReference type="GO" id="GO:0003824">
    <property type="term" value="F:catalytic activity"/>
    <property type="evidence" value="ECO:0007669"/>
    <property type="project" value="InterPro"/>
</dbReference>
<comment type="cofactor">
    <cofactor evidence="1">
        <name>[4Fe-4S] cluster</name>
        <dbReference type="ChEBI" id="CHEBI:49883"/>
    </cofactor>
</comment>
<keyword evidence="5" id="KW-0411">Iron-sulfur</keyword>
<accession>A0A545U3R5</accession>
<dbReference type="InterPro" id="IPR058240">
    <property type="entry name" value="rSAM_sf"/>
</dbReference>
<evidence type="ECO:0000256" key="2">
    <source>
        <dbReference type="ARBA" id="ARBA00022691"/>
    </source>
</evidence>
<dbReference type="RefSeq" id="WP_142903201.1">
    <property type="nucleotide sequence ID" value="NZ_ML660089.1"/>
</dbReference>
<name>A0A545U3R5_9GAMM</name>
<evidence type="ECO:0000256" key="3">
    <source>
        <dbReference type="ARBA" id="ARBA00022723"/>
    </source>
</evidence>
<evidence type="ECO:0000259" key="7">
    <source>
        <dbReference type="Pfam" id="PF12345"/>
    </source>
</evidence>
<protein>
    <submittedName>
        <fullName evidence="8">Radical SAM/Cys-rich domain protein</fullName>
    </submittedName>
</protein>
<feature type="domain" description="Radical SAM core" evidence="6">
    <location>
        <begin position="28"/>
        <end position="162"/>
    </location>
</feature>
<keyword evidence="2" id="KW-0949">S-adenosyl-L-methionine</keyword>
<dbReference type="AlphaFoldDB" id="A0A545U3R5"/>
<organism evidence="8 9">
    <name type="scientific">Exilibacterium tricleocarpae</name>
    <dbReference type="NCBI Taxonomy" id="2591008"/>
    <lineage>
        <taxon>Bacteria</taxon>
        <taxon>Pseudomonadati</taxon>
        <taxon>Pseudomonadota</taxon>
        <taxon>Gammaproteobacteria</taxon>
        <taxon>Cellvibrionales</taxon>
        <taxon>Cellvibrionaceae</taxon>
        <taxon>Exilibacterium</taxon>
    </lineage>
</organism>
<evidence type="ECO:0000256" key="5">
    <source>
        <dbReference type="ARBA" id="ARBA00023014"/>
    </source>
</evidence>
<feature type="domain" description="Arsenosugar biosynthesis radical SAM protein ArsS-like C-terminal" evidence="7">
    <location>
        <begin position="181"/>
        <end position="334"/>
    </location>
</feature>
<dbReference type="Pfam" id="PF04055">
    <property type="entry name" value="Radical_SAM"/>
    <property type="match status" value="1"/>
</dbReference>
<dbReference type="SUPFAM" id="SSF102114">
    <property type="entry name" value="Radical SAM enzymes"/>
    <property type="match status" value="1"/>
</dbReference>
<dbReference type="Proteomes" id="UP000319732">
    <property type="component" value="Unassembled WGS sequence"/>
</dbReference>
<dbReference type="PANTHER" id="PTHR43728:SF1">
    <property type="entry name" value="FE-S OXIDOREDUCTASE"/>
    <property type="match status" value="1"/>
</dbReference>
<dbReference type="Pfam" id="PF12345">
    <property type="entry name" value="DUF3641"/>
    <property type="match status" value="1"/>
</dbReference>
<dbReference type="CDD" id="cd01335">
    <property type="entry name" value="Radical_SAM"/>
    <property type="match status" value="1"/>
</dbReference>
<dbReference type="GO" id="GO:0051536">
    <property type="term" value="F:iron-sulfur cluster binding"/>
    <property type="evidence" value="ECO:0007669"/>
    <property type="project" value="UniProtKB-KW"/>
</dbReference>
<dbReference type="GO" id="GO:0046872">
    <property type="term" value="F:metal ion binding"/>
    <property type="evidence" value="ECO:0007669"/>
    <property type="project" value="UniProtKB-KW"/>
</dbReference>
<gene>
    <name evidence="8" type="ORF">FKG94_05515</name>
</gene>
<keyword evidence="4" id="KW-0408">Iron</keyword>
<evidence type="ECO:0000313" key="9">
    <source>
        <dbReference type="Proteomes" id="UP000319732"/>
    </source>
</evidence>
<evidence type="ECO:0000259" key="6">
    <source>
        <dbReference type="Pfam" id="PF04055"/>
    </source>
</evidence>
<sequence length="336" mass="37608">MLDTRPLLENTDFPILKRGQLQTLQANLGYLCNLSCTHCHVNAGPRRTELMDRDTVDILLAFLEKHQLSCLDVTGGAPEMNPHFCDLVAAARQLGVSVIDRCNLTVLLEPGYEHIAEFLAEQQVCITASLPCYAADNVAEQRGKGVYEKSIEVLQRLNQLGYGRDPRLPLNLVYNPNGEFLPPPQQQLQADYKRELMERHGIVFDELLTITNMPISRFGSVLLAKGRYDGYMQLLKDNYDAANLASVMCRSLISVDWRGYVYDCDFNQMLDWPLRFDGQQPLQRTGVFAPLITSDRPRVHLGELLERDLSEQEILVGDHCYGCAAGQGSSCSGALG</sequence>
<dbReference type="EMBL" id="VHSG01000006">
    <property type="protein sequence ID" value="TQV84121.1"/>
    <property type="molecule type" value="Genomic_DNA"/>
</dbReference>
<dbReference type="InterPro" id="IPR026351">
    <property type="entry name" value="rSAM_ArsS-like"/>
</dbReference>
<evidence type="ECO:0000256" key="4">
    <source>
        <dbReference type="ARBA" id="ARBA00023004"/>
    </source>
</evidence>
<keyword evidence="3" id="KW-0479">Metal-binding</keyword>
<dbReference type="InterPro" id="IPR007197">
    <property type="entry name" value="rSAM"/>
</dbReference>